<reference evidence="2" key="1">
    <citation type="submission" date="2021-04" db="EMBL/GenBank/DDBJ databases">
        <authorList>
            <person name="Chebbi M.A.C M."/>
        </authorList>
    </citation>
    <scope>NUCLEOTIDE SEQUENCE</scope>
</reference>
<evidence type="ECO:0000313" key="2">
    <source>
        <dbReference type="EMBL" id="CAG5102836.1"/>
    </source>
</evidence>
<name>A0A8J2MR26_COTCN</name>
<feature type="compositionally biased region" description="Acidic residues" evidence="1">
    <location>
        <begin position="87"/>
        <end position="102"/>
    </location>
</feature>
<accession>A0A8J2MR26</accession>
<keyword evidence="3" id="KW-1185">Reference proteome</keyword>
<feature type="region of interest" description="Disordered" evidence="1">
    <location>
        <begin position="71"/>
        <end position="106"/>
    </location>
</feature>
<feature type="non-terminal residue" evidence="2">
    <location>
        <position position="1"/>
    </location>
</feature>
<feature type="region of interest" description="Disordered" evidence="1">
    <location>
        <begin position="26"/>
        <end position="48"/>
    </location>
</feature>
<sequence length="219" mass="24554">DCPKTSTSAALKGEIIRLDRFTGVKRSRSRVSSTSSDDTHVSYPTDTDENMMTLSADLDLEEEYYQHIAYNNRHNTNAEESTPLFFDDPDDYYDDNSDDSNDDNTRSFVQSHALGAQYGGVTTRSRAKATQNTLPSTSTAGLPDDHEASIEDNTVEPPGKRFKIEREIIKHYKRFQAKGKETTLTIAEPPVNTDPLQWFHDALSDIVTHITAGCNAHDY</sequence>
<comment type="caution">
    <text evidence="2">The sequence shown here is derived from an EMBL/GenBank/DDBJ whole genome shotgun (WGS) entry which is preliminary data.</text>
</comment>
<feature type="non-terminal residue" evidence="2">
    <location>
        <position position="219"/>
    </location>
</feature>
<evidence type="ECO:0000313" key="3">
    <source>
        <dbReference type="Proteomes" id="UP000786811"/>
    </source>
</evidence>
<gene>
    <name evidence="2" type="ORF">HICCMSTLAB_LOCUS11208</name>
</gene>
<protein>
    <submittedName>
        <fullName evidence="2">Uncharacterized protein</fullName>
    </submittedName>
</protein>
<feature type="region of interest" description="Disordered" evidence="1">
    <location>
        <begin position="119"/>
        <end position="157"/>
    </location>
</feature>
<dbReference type="EMBL" id="CAJNRD030001123">
    <property type="protein sequence ID" value="CAG5102836.1"/>
    <property type="molecule type" value="Genomic_DNA"/>
</dbReference>
<feature type="compositionally biased region" description="Polar residues" evidence="1">
    <location>
        <begin position="120"/>
        <end position="140"/>
    </location>
</feature>
<dbReference type="AlphaFoldDB" id="A0A8J2MR26"/>
<proteinExistence type="predicted"/>
<organism evidence="2 3">
    <name type="scientific">Cotesia congregata</name>
    <name type="common">Parasitoid wasp</name>
    <name type="synonym">Apanteles congregatus</name>
    <dbReference type="NCBI Taxonomy" id="51543"/>
    <lineage>
        <taxon>Eukaryota</taxon>
        <taxon>Metazoa</taxon>
        <taxon>Ecdysozoa</taxon>
        <taxon>Arthropoda</taxon>
        <taxon>Hexapoda</taxon>
        <taxon>Insecta</taxon>
        <taxon>Pterygota</taxon>
        <taxon>Neoptera</taxon>
        <taxon>Endopterygota</taxon>
        <taxon>Hymenoptera</taxon>
        <taxon>Apocrita</taxon>
        <taxon>Ichneumonoidea</taxon>
        <taxon>Braconidae</taxon>
        <taxon>Microgastrinae</taxon>
        <taxon>Cotesia</taxon>
    </lineage>
</organism>
<dbReference type="Proteomes" id="UP000786811">
    <property type="component" value="Unassembled WGS sequence"/>
</dbReference>
<evidence type="ECO:0000256" key="1">
    <source>
        <dbReference type="SAM" id="MobiDB-lite"/>
    </source>
</evidence>